<sequence length="95" mass="11227">MFTLLKNLVLALKGKRLKEKKKQKMIAFLLRDFHDVLLDDFGVRTADDVRHLKVEILAEEGFFASVSITFKERWTKIVRIYHKELEEEAESTVVY</sequence>
<reference evidence="1" key="1">
    <citation type="submission" date="2023-06" db="EMBL/GenBank/DDBJ databases">
        <title>Genomic analysis of the entomopathogenic nematode Steinernema hermaphroditum.</title>
        <authorList>
            <person name="Schwarz E.M."/>
            <person name="Heppert J.K."/>
            <person name="Baniya A."/>
            <person name="Schwartz H.T."/>
            <person name="Tan C.-H."/>
            <person name="Antoshechkin I."/>
            <person name="Sternberg P.W."/>
            <person name="Goodrich-Blair H."/>
            <person name="Dillman A.R."/>
        </authorList>
    </citation>
    <scope>NUCLEOTIDE SEQUENCE</scope>
    <source>
        <strain evidence="1">PS9179</strain>
        <tissue evidence="1">Whole animal</tissue>
    </source>
</reference>
<name>A0AA39HJZ6_9BILA</name>
<proteinExistence type="predicted"/>
<evidence type="ECO:0000313" key="2">
    <source>
        <dbReference type="Proteomes" id="UP001175271"/>
    </source>
</evidence>
<gene>
    <name evidence="1" type="ORF">QR680_019112</name>
</gene>
<organism evidence="1 2">
    <name type="scientific">Steinernema hermaphroditum</name>
    <dbReference type="NCBI Taxonomy" id="289476"/>
    <lineage>
        <taxon>Eukaryota</taxon>
        <taxon>Metazoa</taxon>
        <taxon>Ecdysozoa</taxon>
        <taxon>Nematoda</taxon>
        <taxon>Chromadorea</taxon>
        <taxon>Rhabditida</taxon>
        <taxon>Tylenchina</taxon>
        <taxon>Panagrolaimomorpha</taxon>
        <taxon>Strongyloidoidea</taxon>
        <taxon>Steinernematidae</taxon>
        <taxon>Steinernema</taxon>
    </lineage>
</organism>
<keyword evidence="2" id="KW-1185">Reference proteome</keyword>
<dbReference type="AlphaFoldDB" id="A0AA39HJZ6"/>
<dbReference type="Proteomes" id="UP001175271">
    <property type="component" value="Unassembled WGS sequence"/>
</dbReference>
<comment type="caution">
    <text evidence="1">The sequence shown here is derived from an EMBL/GenBank/DDBJ whole genome shotgun (WGS) entry which is preliminary data.</text>
</comment>
<protein>
    <submittedName>
        <fullName evidence="1">Uncharacterized protein</fullName>
    </submittedName>
</protein>
<accession>A0AA39HJZ6</accession>
<evidence type="ECO:0000313" key="1">
    <source>
        <dbReference type="EMBL" id="KAK0407272.1"/>
    </source>
</evidence>
<dbReference type="EMBL" id="JAUCMV010000004">
    <property type="protein sequence ID" value="KAK0407272.1"/>
    <property type="molecule type" value="Genomic_DNA"/>
</dbReference>